<dbReference type="Pfam" id="PF00041">
    <property type="entry name" value="fn3"/>
    <property type="match status" value="3"/>
</dbReference>
<feature type="domain" description="Fibronectin type-III" evidence="3">
    <location>
        <begin position="36"/>
        <end position="134"/>
    </location>
</feature>
<dbReference type="RefSeq" id="WP_140793648.1">
    <property type="nucleotide sequence ID" value="NZ_CP017170.1"/>
</dbReference>
<feature type="signal peptide" evidence="2">
    <location>
        <begin position="1"/>
        <end position="22"/>
    </location>
</feature>
<keyword evidence="1" id="KW-0677">Repeat</keyword>
<evidence type="ECO:0000313" key="5">
    <source>
        <dbReference type="Proteomes" id="UP000320179"/>
    </source>
</evidence>
<dbReference type="PANTHER" id="PTHR13817:SF73">
    <property type="entry name" value="FIBRONECTIN TYPE-III DOMAIN-CONTAINING PROTEIN"/>
    <property type="match status" value="1"/>
</dbReference>
<proteinExistence type="predicted"/>
<sequence length="408" mass="42923">MNGRICLLAAVLLGLFGGMGCGGSDDPPPQEPQVTVPGAPTQVAAVAGDSHVTVTWAAPANNGGSAILEYAVHVFSGESEVRVVPSPASANQALIPDLSNGTAYAFSVVAVNDRGRGAASTRTALVTPHVTPGAVSNLVAVPGNQEVVLTWEAADGKGMALTGYSITVQAEDAGAESQPVTVTVTETRAALVALTNGTAYSFTVVADNGHAQGPGSSVSATPFTTPGAPALTARGYSTRVSLRWTTEDTGGRPITGYLVTVYLNDEVLRTVETTELTLNVTGLLYSTTYHFTVVARNEAGWGTISERIASTLARSPSVPLNATCDTSSGNVTFAWEPPEFDYGYPVVEYRIATMLRGYYTAWYTTKLRYVLPEIPREGNPMRFSLVAQNAYGFGNSVELYCYFDSLRP</sequence>
<gene>
    <name evidence="4" type="ORF">BHS09_23755</name>
</gene>
<dbReference type="PROSITE" id="PS50853">
    <property type="entry name" value="FN3"/>
    <property type="match status" value="2"/>
</dbReference>
<dbReference type="SMART" id="SM00060">
    <property type="entry name" value="FN3"/>
    <property type="match status" value="4"/>
</dbReference>
<dbReference type="AlphaFoldDB" id="A0AAE6G307"/>
<dbReference type="InterPro" id="IPR013783">
    <property type="entry name" value="Ig-like_fold"/>
</dbReference>
<feature type="domain" description="Fibronectin type-III" evidence="3">
    <location>
        <begin position="225"/>
        <end position="315"/>
    </location>
</feature>
<evidence type="ECO:0000256" key="2">
    <source>
        <dbReference type="SAM" id="SignalP"/>
    </source>
</evidence>
<dbReference type="InterPro" id="IPR003961">
    <property type="entry name" value="FN3_dom"/>
</dbReference>
<feature type="chain" id="PRO_5042162588" description="Fibronectin type-III domain-containing protein" evidence="2">
    <location>
        <begin position="23"/>
        <end position="408"/>
    </location>
</feature>
<organism evidence="4 5">
    <name type="scientific">Myxococcus xanthus</name>
    <dbReference type="NCBI Taxonomy" id="34"/>
    <lineage>
        <taxon>Bacteria</taxon>
        <taxon>Pseudomonadati</taxon>
        <taxon>Myxococcota</taxon>
        <taxon>Myxococcia</taxon>
        <taxon>Myxococcales</taxon>
        <taxon>Cystobacterineae</taxon>
        <taxon>Myxococcaceae</taxon>
        <taxon>Myxococcus</taxon>
    </lineage>
</organism>
<name>A0AAE6G307_MYXXA</name>
<dbReference type="PRINTS" id="PR00014">
    <property type="entry name" value="FNTYPEIII"/>
</dbReference>
<accession>A0AAE6G307</accession>
<dbReference type="Gene3D" id="2.60.40.10">
    <property type="entry name" value="Immunoglobulins"/>
    <property type="match status" value="4"/>
</dbReference>
<reference evidence="4 5" key="1">
    <citation type="journal article" date="2019" name="Science">
        <title>Social genes are selection hotspots in kin groups of a soil microbe.</title>
        <authorList>
            <person name="Wielgoss S."/>
            <person name="Wolfensberger R."/>
            <person name="Sun L."/>
            <person name="Fiegna F."/>
            <person name="Velicer G.J."/>
        </authorList>
    </citation>
    <scope>NUCLEOTIDE SEQUENCE [LARGE SCALE GENOMIC DNA]</scope>
    <source>
        <strain evidence="4 5">MC3.5.9c15</strain>
    </source>
</reference>
<evidence type="ECO:0000256" key="1">
    <source>
        <dbReference type="ARBA" id="ARBA00022737"/>
    </source>
</evidence>
<dbReference type="Proteomes" id="UP000320179">
    <property type="component" value="Chromosome"/>
</dbReference>
<dbReference type="CDD" id="cd00063">
    <property type="entry name" value="FN3"/>
    <property type="match status" value="3"/>
</dbReference>
<dbReference type="EMBL" id="CP017174">
    <property type="protein sequence ID" value="QDE69750.1"/>
    <property type="molecule type" value="Genomic_DNA"/>
</dbReference>
<dbReference type="PANTHER" id="PTHR13817">
    <property type="entry name" value="TITIN"/>
    <property type="match status" value="1"/>
</dbReference>
<dbReference type="SUPFAM" id="SSF49265">
    <property type="entry name" value="Fibronectin type III"/>
    <property type="match status" value="3"/>
</dbReference>
<evidence type="ECO:0000313" key="4">
    <source>
        <dbReference type="EMBL" id="QDE69750.1"/>
    </source>
</evidence>
<evidence type="ECO:0000259" key="3">
    <source>
        <dbReference type="PROSITE" id="PS50853"/>
    </source>
</evidence>
<protein>
    <recommendedName>
        <fullName evidence="3">Fibronectin type-III domain-containing protein</fullName>
    </recommendedName>
</protein>
<dbReference type="InterPro" id="IPR050964">
    <property type="entry name" value="Striated_Muscle_Regulatory"/>
</dbReference>
<dbReference type="InterPro" id="IPR036116">
    <property type="entry name" value="FN3_sf"/>
</dbReference>
<keyword evidence="2" id="KW-0732">Signal</keyword>
<dbReference type="PROSITE" id="PS51257">
    <property type="entry name" value="PROKAR_LIPOPROTEIN"/>
    <property type="match status" value="1"/>
</dbReference>